<gene>
    <name evidence="10" type="primary">folP</name>
    <name evidence="10" type="ORF">HRI96_05405</name>
</gene>
<protein>
    <recommendedName>
        <fullName evidence="4">dihydropteroate synthase</fullName>
        <ecNumber evidence="4">2.5.1.15</ecNumber>
    </recommendedName>
</protein>
<dbReference type="GO" id="GO:0046872">
    <property type="term" value="F:metal ion binding"/>
    <property type="evidence" value="ECO:0007669"/>
    <property type="project" value="UniProtKB-KW"/>
</dbReference>
<feature type="domain" description="Pterin-binding" evidence="9">
    <location>
        <begin position="21"/>
        <end position="270"/>
    </location>
</feature>
<dbReference type="AlphaFoldDB" id="A0A975IC97"/>
<evidence type="ECO:0000256" key="6">
    <source>
        <dbReference type="ARBA" id="ARBA00022723"/>
    </source>
</evidence>
<evidence type="ECO:0000256" key="2">
    <source>
        <dbReference type="ARBA" id="ARBA00001946"/>
    </source>
</evidence>
<dbReference type="InterPro" id="IPR011005">
    <property type="entry name" value="Dihydropteroate_synth-like_sf"/>
</dbReference>
<evidence type="ECO:0000256" key="3">
    <source>
        <dbReference type="ARBA" id="ARBA00004763"/>
    </source>
</evidence>
<evidence type="ECO:0000256" key="5">
    <source>
        <dbReference type="ARBA" id="ARBA00022679"/>
    </source>
</evidence>
<proteinExistence type="predicted"/>
<dbReference type="Proteomes" id="UP000671995">
    <property type="component" value="Chromosome"/>
</dbReference>
<keyword evidence="8" id="KW-0289">Folate biosynthesis</keyword>
<dbReference type="PROSITE" id="PS00793">
    <property type="entry name" value="DHPS_2"/>
    <property type="match status" value="1"/>
</dbReference>
<keyword evidence="5 10" id="KW-0808">Transferase</keyword>
<evidence type="ECO:0000256" key="8">
    <source>
        <dbReference type="ARBA" id="ARBA00022909"/>
    </source>
</evidence>
<dbReference type="GO" id="GO:0004156">
    <property type="term" value="F:dihydropteroate synthase activity"/>
    <property type="evidence" value="ECO:0007669"/>
    <property type="project" value="UniProtKB-EC"/>
</dbReference>
<comment type="catalytic activity">
    <reaction evidence="1">
        <text>(7,8-dihydropterin-6-yl)methyl diphosphate + 4-aminobenzoate = 7,8-dihydropteroate + diphosphate</text>
        <dbReference type="Rhea" id="RHEA:19949"/>
        <dbReference type="ChEBI" id="CHEBI:17836"/>
        <dbReference type="ChEBI" id="CHEBI:17839"/>
        <dbReference type="ChEBI" id="CHEBI:33019"/>
        <dbReference type="ChEBI" id="CHEBI:72950"/>
        <dbReference type="EC" id="2.5.1.15"/>
    </reaction>
</comment>
<evidence type="ECO:0000313" key="10">
    <source>
        <dbReference type="EMBL" id="QTQ11685.1"/>
    </source>
</evidence>
<reference evidence="10" key="1">
    <citation type="submission" date="2020-05" db="EMBL/GenBank/DDBJ databases">
        <authorList>
            <person name="Zeng H."/>
            <person name="Chan Y.K."/>
            <person name="Watt R.M."/>
        </authorList>
    </citation>
    <scope>NUCLEOTIDE SEQUENCE</scope>
    <source>
        <strain evidence="10">ATCC 700773</strain>
    </source>
</reference>
<dbReference type="RefSeq" id="WP_210118479.1">
    <property type="nucleotide sequence ID" value="NZ_CP054257.1"/>
</dbReference>
<dbReference type="GO" id="GO:0046656">
    <property type="term" value="P:folic acid biosynthetic process"/>
    <property type="evidence" value="ECO:0007669"/>
    <property type="project" value="UniProtKB-KW"/>
</dbReference>
<dbReference type="GO" id="GO:0005829">
    <property type="term" value="C:cytosol"/>
    <property type="evidence" value="ECO:0007669"/>
    <property type="project" value="TreeGrafter"/>
</dbReference>
<dbReference type="Pfam" id="PF00809">
    <property type="entry name" value="Pterin_bind"/>
    <property type="match status" value="1"/>
</dbReference>
<evidence type="ECO:0000313" key="11">
    <source>
        <dbReference type="Proteomes" id="UP000671995"/>
    </source>
</evidence>
<reference evidence="10" key="2">
    <citation type="journal article" date="2021" name="Microbiol. Resour. Announc.">
        <title>Complete Genome Sequences of Three Human Oral Treponema parvum Isolates.</title>
        <authorList>
            <person name="Zeng H."/>
            <person name="Watt R.M."/>
        </authorList>
    </citation>
    <scope>NUCLEOTIDE SEQUENCE</scope>
    <source>
        <strain evidence="10">ATCC 700773</strain>
    </source>
</reference>
<evidence type="ECO:0000259" key="9">
    <source>
        <dbReference type="PROSITE" id="PS50972"/>
    </source>
</evidence>
<dbReference type="EC" id="2.5.1.15" evidence="4"/>
<dbReference type="SUPFAM" id="SSF51717">
    <property type="entry name" value="Dihydropteroate synthetase-like"/>
    <property type="match status" value="1"/>
</dbReference>
<dbReference type="PANTHER" id="PTHR20941">
    <property type="entry name" value="FOLATE SYNTHESIS PROTEINS"/>
    <property type="match status" value="1"/>
</dbReference>
<accession>A0A975IC97</accession>
<dbReference type="InterPro" id="IPR006390">
    <property type="entry name" value="DHP_synth_dom"/>
</dbReference>
<dbReference type="InterPro" id="IPR000489">
    <property type="entry name" value="Pterin-binding_dom"/>
</dbReference>
<name>A0A975IC97_9SPIR</name>
<dbReference type="Gene3D" id="3.20.20.20">
    <property type="entry name" value="Dihydropteroate synthase-like"/>
    <property type="match status" value="1"/>
</dbReference>
<dbReference type="GO" id="GO:0046654">
    <property type="term" value="P:tetrahydrofolate biosynthetic process"/>
    <property type="evidence" value="ECO:0007669"/>
    <property type="project" value="TreeGrafter"/>
</dbReference>
<comment type="pathway">
    <text evidence="3">Cofactor biosynthesis; tetrahydrofolate biosynthesis; 7,8-dihydrofolate from 2-amino-4-hydroxy-6-hydroxymethyl-7,8-dihydropteridine diphosphate and 4-aminobenzoate: step 1/2.</text>
</comment>
<dbReference type="InterPro" id="IPR045031">
    <property type="entry name" value="DHP_synth-like"/>
</dbReference>
<dbReference type="PANTHER" id="PTHR20941:SF1">
    <property type="entry name" value="FOLIC ACID SYNTHESIS PROTEIN FOL1"/>
    <property type="match status" value="1"/>
</dbReference>
<dbReference type="PROSITE" id="PS50972">
    <property type="entry name" value="PTERIN_BINDING"/>
    <property type="match status" value="1"/>
</dbReference>
<evidence type="ECO:0000256" key="4">
    <source>
        <dbReference type="ARBA" id="ARBA00012458"/>
    </source>
</evidence>
<sequence>MTDDVKKLCLSDRSVSTENAAFVMGIVNATSDSFWEGSRGGIDRALSLIDEGADILDIGGESTRPGSEYVDADEEIKRIVPLIEHIRRFSDIPISVDTRKSEVMKAAFSAGADMLNDVSALEDDEELAGFVASVKIPLILMHKKGDPAIMQKGSIHYDDVTAEVSAYLTSRAEYAIQAGISSKKIIIDPGIGFGKDLEANIALIKNCGKLCDGRYPVLMALSRKSCIGQITGRSVEDRLFGTIAADVIAVLAGAFMIRVHDVAAAVDSMKILKTLE</sequence>
<evidence type="ECO:0000256" key="7">
    <source>
        <dbReference type="ARBA" id="ARBA00022842"/>
    </source>
</evidence>
<dbReference type="CDD" id="cd00739">
    <property type="entry name" value="DHPS"/>
    <property type="match status" value="1"/>
</dbReference>
<dbReference type="NCBIfam" id="TIGR01496">
    <property type="entry name" value="DHPS"/>
    <property type="match status" value="1"/>
</dbReference>
<dbReference type="EMBL" id="CP054257">
    <property type="protein sequence ID" value="QTQ11685.1"/>
    <property type="molecule type" value="Genomic_DNA"/>
</dbReference>
<organism evidence="10 11">
    <name type="scientific">Treponema parvum</name>
    <dbReference type="NCBI Taxonomy" id="138851"/>
    <lineage>
        <taxon>Bacteria</taxon>
        <taxon>Pseudomonadati</taxon>
        <taxon>Spirochaetota</taxon>
        <taxon>Spirochaetia</taxon>
        <taxon>Spirochaetales</taxon>
        <taxon>Treponemataceae</taxon>
        <taxon>Treponema</taxon>
    </lineage>
</organism>
<keyword evidence="6" id="KW-0479">Metal-binding</keyword>
<evidence type="ECO:0000256" key="1">
    <source>
        <dbReference type="ARBA" id="ARBA00000012"/>
    </source>
</evidence>
<comment type="cofactor">
    <cofactor evidence="2">
        <name>Mg(2+)</name>
        <dbReference type="ChEBI" id="CHEBI:18420"/>
    </cofactor>
</comment>
<keyword evidence="7" id="KW-0460">Magnesium</keyword>